<dbReference type="Gene3D" id="1.20.5.4130">
    <property type="match status" value="1"/>
</dbReference>
<keyword evidence="7" id="KW-1185">Reference proteome</keyword>
<keyword evidence="4" id="KW-0067">ATP-binding</keyword>
<evidence type="ECO:0000313" key="6">
    <source>
        <dbReference type="EnsemblPlants" id="QL09p049004:mrna"/>
    </source>
</evidence>
<dbReference type="GO" id="GO:0005524">
    <property type="term" value="F:ATP binding"/>
    <property type="evidence" value="ECO:0007669"/>
    <property type="project" value="UniProtKB-KW"/>
</dbReference>
<dbReference type="InParanoid" id="A0A7N2RBB1"/>
<dbReference type="GO" id="GO:0006952">
    <property type="term" value="P:defense response"/>
    <property type="evidence" value="ECO:0007669"/>
    <property type="project" value="UniProtKB-KW"/>
</dbReference>
<keyword evidence="3" id="KW-0611">Plant defense</keyword>
<reference evidence="6" key="2">
    <citation type="submission" date="2021-01" db="UniProtKB">
        <authorList>
            <consortium name="EnsemblPlants"/>
        </authorList>
    </citation>
    <scope>IDENTIFICATION</scope>
</reference>
<keyword evidence="2" id="KW-0547">Nucleotide-binding</keyword>
<proteinExistence type="predicted"/>
<evidence type="ECO:0000256" key="4">
    <source>
        <dbReference type="ARBA" id="ARBA00022840"/>
    </source>
</evidence>
<protein>
    <recommendedName>
        <fullName evidence="5">Disease resistance N-terminal domain-containing protein</fullName>
    </recommendedName>
</protein>
<evidence type="ECO:0000259" key="5">
    <source>
        <dbReference type="Pfam" id="PF18052"/>
    </source>
</evidence>
<evidence type="ECO:0000256" key="2">
    <source>
        <dbReference type="ARBA" id="ARBA00022741"/>
    </source>
</evidence>
<dbReference type="EnsemblPlants" id="QL09p049004:mrna">
    <property type="protein sequence ID" value="QL09p049004:mrna"/>
    <property type="gene ID" value="QL09p049004"/>
</dbReference>
<reference evidence="6 7" key="1">
    <citation type="journal article" date="2016" name="G3 (Bethesda)">
        <title>First Draft Assembly and Annotation of the Genome of a California Endemic Oak Quercus lobata Nee (Fagaceae).</title>
        <authorList>
            <person name="Sork V.L."/>
            <person name="Fitz-Gibbon S.T."/>
            <person name="Puiu D."/>
            <person name="Crepeau M."/>
            <person name="Gugger P.F."/>
            <person name="Sherman R."/>
            <person name="Stevens K."/>
            <person name="Langley C.H."/>
            <person name="Pellegrini M."/>
            <person name="Salzberg S.L."/>
        </authorList>
    </citation>
    <scope>NUCLEOTIDE SEQUENCE [LARGE SCALE GENOMIC DNA]</scope>
    <source>
        <strain evidence="6 7">cv. SW786</strain>
    </source>
</reference>
<organism evidence="6 7">
    <name type="scientific">Quercus lobata</name>
    <name type="common">Valley oak</name>
    <dbReference type="NCBI Taxonomy" id="97700"/>
    <lineage>
        <taxon>Eukaryota</taxon>
        <taxon>Viridiplantae</taxon>
        <taxon>Streptophyta</taxon>
        <taxon>Embryophyta</taxon>
        <taxon>Tracheophyta</taxon>
        <taxon>Spermatophyta</taxon>
        <taxon>Magnoliopsida</taxon>
        <taxon>eudicotyledons</taxon>
        <taxon>Gunneridae</taxon>
        <taxon>Pentapetalae</taxon>
        <taxon>rosids</taxon>
        <taxon>fabids</taxon>
        <taxon>Fagales</taxon>
        <taxon>Fagaceae</taxon>
        <taxon>Quercus</taxon>
    </lineage>
</organism>
<dbReference type="Proteomes" id="UP000594261">
    <property type="component" value="Chromosome 9"/>
</dbReference>
<accession>A0A7N2RBB1</accession>
<dbReference type="InterPro" id="IPR032675">
    <property type="entry name" value="LRR_dom_sf"/>
</dbReference>
<dbReference type="Pfam" id="PF18052">
    <property type="entry name" value="Rx_N"/>
    <property type="match status" value="1"/>
</dbReference>
<dbReference type="InterPro" id="IPR041118">
    <property type="entry name" value="Rx_N"/>
</dbReference>
<dbReference type="Gene3D" id="3.80.10.10">
    <property type="entry name" value="Ribonuclease Inhibitor"/>
    <property type="match status" value="1"/>
</dbReference>
<feature type="domain" description="Disease resistance N-terminal" evidence="5">
    <location>
        <begin position="5"/>
        <end position="90"/>
    </location>
</feature>
<dbReference type="OMA" id="DVEYLAC"/>
<dbReference type="PANTHER" id="PTHR36766:SF61">
    <property type="entry name" value="NB-ARC DOMAIN DISEASE RESISTANCE PROTEIN"/>
    <property type="match status" value="1"/>
</dbReference>
<evidence type="ECO:0000256" key="3">
    <source>
        <dbReference type="ARBA" id="ARBA00022821"/>
    </source>
</evidence>
<name>A0A7N2RBB1_QUELO</name>
<evidence type="ECO:0000313" key="7">
    <source>
        <dbReference type="Proteomes" id="UP000594261"/>
    </source>
</evidence>
<dbReference type="EMBL" id="LRBV02000009">
    <property type="status" value="NOT_ANNOTATED_CDS"/>
    <property type="molecule type" value="Genomic_DNA"/>
</dbReference>
<dbReference type="PANTHER" id="PTHR36766">
    <property type="entry name" value="PLANT BROAD-SPECTRUM MILDEW RESISTANCE PROTEIN RPW8"/>
    <property type="match status" value="1"/>
</dbReference>
<sequence>MAAKVLVKISSPIFQEVMSTWGVEGDLEKLEDTLSTVKAMLLDAEERQGHNQEQTVWLGKLKNTFYDAEDVLDEFKCEALRRQMMKTYGNSTRKTSDVIGIDRDKEIIVKLIMHPCDGDQKVCVIPIAGLQLVALPHWSQRSATTLQEMAIAECPNLTALPDWLPNFVSLGKLGIVSCHKLLSLPMGSLTALRSFGVVREDWLNIAHASIFVLMAKD</sequence>
<evidence type="ECO:0000256" key="1">
    <source>
        <dbReference type="ARBA" id="ARBA00022737"/>
    </source>
</evidence>
<dbReference type="Gramene" id="QL09p049004:mrna">
    <property type="protein sequence ID" value="QL09p049004:mrna"/>
    <property type="gene ID" value="QL09p049004"/>
</dbReference>
<dbReference type="AlphaFoldDB" id="A0A7N2RBB1"/>
<keyword evidence="1" id="KW-0677">Repeat</keyword>